<gene>
    <name evidence="2" type="ORF">LKD31_12100</name>
</gene>
<feature type="transmembrane region" description="Helical" evidence="1">
    <location>
        <begin position="75"/>
        <end position="95"/>
    </location>
</feature>
<evidence type="ECO:0000313" key="3">
    <source>
        <dbReference type="Proteomes" id="UP001199424"/>
    </source>
</evidence>
<evidence type="ECO:0000256" key="1">
    <source>
        <dbReference type="SAM" id="Phobius"/>
    </source>
</evidence>
<feature type="transmembrane region" description="Helical" evidence="1">
    <location>
        <begin position="107"/>
        <end position="127"/>
    </location>
</feature>
<keyword evidence="1" id="KW-1133">Transmembrane helix</keyword>
<dbReference type="Pfam" id="PF06177">
    <property type="entry name" value="QueT"/>
    <property type="match status" value="1"/>
</dbReference>
<dbReference type="AlphaFoldDB" id="A0AAE3DIB5"/>
<dbReference type="RefSeq" id="WP_308449899.1">
    <property type="nucleotide sequence ID" value="NZ_JAJEQC010000014.1"/>
</dbReference>
<protein>
    <submittedName>
        <fullName evidence="2">QueT transporter family protein</fullName>
    </submittedName>
</protein>
<keyword evidence="1" id="KW-0472">Membrane</keyword>
<dbReference type="PANTHER" id="PTHR40044">
    <property type="entry name" value="INTEGRAL MEMBRANE PROTEIN-RELATED"/>
    <property type="match status" value="1"/>
</dbReference>
<dbReference type="PIRSF" id="PIRSF031501">
    <property type="entry name" value="QueT"/>
    <property type="match status" value="1"/>
</dbReference>
<sequence>MNKKTSKVRFLALSAVIAALYAVLTYAAAAMNLAFGAVQFRFSEALTVLPAFTPAAIPGLAVGCLISNLASPLGVVDWVFGTLATLLAGIFSYLVRNIRWKEIPVLAPLPPVIFNALIVGFEVACLADNGTFAFGNLSLAGFIAGAVSVGIGELIVCYVLGVPLMMALRRTKISELMLA</sequence>
<keyword evidence="3" id="KW-1185">Reference proteome</keyword>
<dbReference type="Proteomes" id="UP001199424">
    <property type="component" value="Unassembled WGS sequence"/>
</dbReference>
<comment type="caution">
    <text evidence="2">The sequence shown here is derived from an EMBL/GenBank/DDBJ whole genome shotgun (WGS) entry which is preliminary data.</text>
</comment>
<name>A0AAE3DIB5_9FIRM</name>
<proteinExistence type="predicted"/>
<accession>A0AAE3DIB5</accession>
<reference evidence="2" key="1">
    <citation type="submission" date="2021-10" db="EMBL/GenBank/DDBJ databases">
        <title>Anaerobic single-cell dispensing facilitates the cultivation of human gut bacteria.</title>
        <authorList>
            <person name="Afrizal A."/>
        </authorList>
    </citation>
    <scope>NUCLEOTIDE SEQUENCE</scope>
    <source>
        <strain evidence="2">CLA-AA-H250</strain>
    </source>
</reference>
<dbReference type="InterPro" id="IPR010387">
    <property type="entry name" value="QueT"/>
</dbReference>
<organism evidence="2 3">
    <name type="scientific">Hominenteromicrobium mulieris</name>
    <dbReference type="NCBI Taxonomy" id="2885357"/>
    <lineage>
        <taxon>Bacteria</taxon>
        <taxon>Bacillati</taxon>
        <taxon>Bacillota</taxon>
        <taxon>Clostridia</taxon>
        <taxon>Eubacteriales</taxon>
        <taxon>Oscillospiraceae</taxon>
        <taxon>Hominenteromicrobium</taxon>
    </lineage>
</organism>
<keyword evidence="1" id="KW-0812">Transmembrane</keyword>
<dbReference type="EMBL" id="JAJEQC010000014">
    <property type="protein sequence ID" value="MCC2137748.1"/>
    <property type="molecule type" value="Genomic_DNA"/>
</dbReference>
<dbReference type="PANTHER" id="PTHR40044:SF1">
    <property type="entry name" value="INTEGRAL MEMBRANE PROTEIN"/>
    <property type="match status" value="1"/>
</dbReference>
<feature type="transmembrane region" description="Helical" evidence="1">
    <location>
        <begin position="139"/>
        <end position="168"/>
    </location>
</feature>
<evidence type="ECO:0000313" key="2">
    <source>
        <dbReference type="EMBL" id="MCC2137748.1"/>
    </source>
</evidence>